<dbReference type="Proteomes" id="UP001630127">
    <property type="component" value="Unassembled WGS sequence"/>
</dbReference>
<sequence>MRTRGVGGGRLGEGQGARGRGIWQQEGTGDGSNRERSRNIREEMGATRERNRKTAGKRRGRTKRETRQEESLQELSLRWILGIDMDTLRLGLYSGGTGGRSRVGHSARS</sequence>
<organism evidence="2 3">
    <name type="scientific">Cinchona calisaya</name>
    <dbReference type="NCBI Taxonomy" id="153742"/>
    <lineage>
        <taxon>Eukaryota</taxon>
        <taxon>Viridiplantae</taxon>
        <taxon>Streptophyta</taxon>
        <taxon>Embryophyta</taxon>
        <taxon>Tracheophyta</taxon>
        <taxon>Spermatophyta</taxon>
        <taxon>Magnoliopsida</taxon>
        <taxon>eudicotyledons</taxon>
        <taxon>Gunneridae</taxon>
        <taxon>Pentapetalae</taxon>
        <taxon>asterids</taxon>
        <taxon>lamiids</taxon>
        <taxon>Gentianales</taxon>
        <taxon>Rubiaceae</taxon>
        <taxon>Cinchonoideae</taxon>
        <taxon>Cinchoneae</taxon>
        <taxon>Cinchona</taxon>
    </lineage>
</organism>
<dbReference type="EMBL" id="JBJUIK010000005">
    <property type="protein sequence ID" value="KAL3527900.1"/>
    <property type="molecule type" value="Genomic_DNA"/>
</dbReference>
<comment type="caution">
    <text evidence="2">The sequence shown here is derived from an EMBL/GenBank/DDBJ whole genome shotgun (WGS) entry which is preliminary data.</text>
</comment>
<accession>A0ABD3A7Z2</accession>
<feature type="region of interest" description="Disordered" evidence="1">
    <location>
        <begin position="1"/>
        <end position="72"/>
    </location>
</feature>
<keyword evidence="3" id="KW-1185">Reference proteome</keyword>
<evidence type="ECO:0000313" key="2">
    <source>
        <dbReference type="EMBL" id="KAL3527900.1"/>
    </source>
</evidence>
<feature type="compositionally biased region" description="Basic and acidic residues" evidence="1">
    <location>
        <begin position="32"/>
        <end position="49"/>
    </location>
</feature>
<gene>
    <name evidence="2" type="ORF">ACH5RR_012556</name>
</gene>
<dbReference type="AlphaFoldDB" id="A0ABD3A7Z2"/>
<name>A0ABD3A7Z2_9GENT</name>
<proteinExistence type="predicted"/>
<feature type="compositionally biased region" description="Gly residues" evidence="1">
    <location>
        <begin position="1"/>
        <end position="19"/>
    </location>
</feature>
<evidence type="ECO:0000256" key="1">
    <source>
        <dbReference type="SAM" id="MobiDB-lite"/>
    </source>
</evidence>
<evidence type="ECO:0000313" key="3">
    <source>
        <dbReference type="Proteomes" id="UP001630127"/>
    </source>
</evidence>
<protein>
    <submittedName>
        <fullName evidence="2">Uncharacterized protein</fullName>
    </submittedName>
</protein>
<feature type="compositionally biased region" description="Basic residues" evidence="1">
    <location>
        <begin position="50"/>
        <end position="62"/>
    </location>
</feature>
<reference evidence="2 3" key="1">
    <citation type="submission" date="2024-11" db="EMBL/GenBank/DDBJ databases">
        <title>A near-complete genome assembly of Cinchona calisaya.</title>
        <authorList>
            <person name="Lian D.C."/>
            <person name="Zhao X.W."/>
            <person name="Wei L."/>
        </authorList>
    </citation>
    <scope>NUCLEOTIDE SEQUENCE [LARGE SCALE GENOMIC DNA]</scope>
    <source>
        <tissue evidence="2">Nenye</tissue>
    </source>
</reference>